<feature type="compositionally biased region" description="Basic residues" evidence="1">
    <location>
        <begin position="190"/>
        <end position="204"/>
    </location>
</feature>
<reference evidence="2 3" key="1">
    <citation type="submission" date="2018-04" db="EMBL/GenBank/DDBJ databases">
        <title>The genome of golden apple snail Pomacea canaliculata provides insight into stress tolerance and invasive adaptation.</title>
        <authorList>
            <person name="Liu C."/>
            <person name="Liu B."/>
            <person name="Ren Y."/>
            <person name="Zhang Y."/>
            <person name="Wang H."/>
            <person name="Li S."/>
            <person name="Jiang F."/>
            <person name="Yin L."/>
            <person name="Zhang G."/>
            <person name="Qian W."/>
            <person name="Fan W."/>
        </authorList>
    </citation>
    <scope>NUCLEOTIDE SEQUENCE [LARGE SCALE GENOMIC DNA]</scope>
    <source>
        <strain evidence="2">SZHN2017</strain>
        <tissue evidence="2">Muscle</tissue>
    </source>
</reference>
<accession>A0A2T7PCC3</accession>
<protein>
    <submittedName>
        <fullName evidence="2">Uncharacterized protein</fullName>
    </submittedName>
</protein>
<dbReference type="Proteomes" id="UP000245119">
    <property type="component" value="Linkage Group LG5"/>
</dbReference>
<sequence length="204" mass="22657">MLNPSSLPLTPAAPHDERGRRGLDLHTGAHVAFSPVKSLSIGWGQREGEKHTAIARIVMETQVRQGDTLTCSLRASGGICFRKLGLLPPEESLPPSCRRTYQQLWANNGDAISQQYAGTAALKGDFTRTGERKLTGLVKDGMNSANRYYQRFRDAYRQAAIDLTLGQPVSDDLLAKPGRQQRTRAAMTRRMGRSSWKGRRTYDN</sequence>
<evidence type="ECO:0000313" key="3">
    <source>
        <dbReference type="Proteomes" id="UP000245119"/>
    </source>
</evidence>
<dbReference type="EMBL" id="PZQS01000005">
    <property type="protein sequence ID" value="PVD31068.1"/>
    <property type="molecule type" value="Genomic_DNA"/>
</dbReference>
<feature type="compositionally biased region" description="Low complexity" evidence="1">
    <location>
        <begin position="178"/>
        <end position="189"/>
    </location>
</feature>
<evidence type="ECO:0000256" key="1">
    <source>
        <dbReference type="SAM" id="MobiDB-lite"/>
    </source>
</evidence>
<dbReference type="OrthoDB" id="405996at2759"/>
<dbReference type="GO" id="GO:0045334">
    <property type="term" value="C:clathrin-coated endocytic vesicle"/>
    <property type="evidence" value="ECO:0007669"/>
    <property type="project" value="TreeGrafter"/>
</dbReference>
<dbReference type="GO" id="GO:2001135">
    <property type="term" value="P:regulation of endocytic recycling"/>
    <property type="evidence" value="ECO:0007669"/>
    <property type="project" value="TreeGrafter"/>
</dbReference>
<dbReference type="AlphaFoldDB" id="A0A2T7PCC3"/>
<evidence type="ECO:0000313" key="2">
    <source>
        <dbReference type="EMBL" id="PVD31068.1"/>
    </source>
</evidence>
<keyword evidence="3" id="KW-1185">Reference proteome</keyword>
<proteinExistence type="predicted"/>
<gene>
    <name evidence="2" type="ORF">C0Q70_10345</name>
</gene>
<name>A0A2T7PCC3_POMCA</name>
<dbReference type="GO" id="GO:0043812">
    <property type="term" value="F:phosphatidylinositol-4-phosphate phosphatase activity"/>
    <property type="evidence" value="ECO:0007669"/>
    <property type="project" value="TreeGrafter"/>
</dbReference>
<organism evidence="2 3">
    <name type="scientific">Pomacea canaliculata</name>
    <name type="common">Golden apple snail</name>
    <dbReference type="NCBI Taxonomy" id="400727"/>
    <lineage>
        <taxon>Eukaryota</taxon>
        <taxon>Metazoa</taxon>
        <taxon>Spiralia</taxon>
        <taxon>Lophotrochozoa</taxon>
        <taxon>Mollusca</taxon>
        <taxon>Gastropoda</taxon>
        <taxon>Caenogastropoda</taxon>
        <taxon>Architaenioglossa</taxon>
        <taxon>Ampullarioidea</taxon>
        <taxon>Ampullariidae</taxon>
        <taxon>Pomacea</taxon>
    </lineage>
</organism>
<feature type="region of interest" description="Disordered" evidence="1">
    <location>
        <begin position="178"/>
        <end position="204"/>
    </location>
</feature>
<dbReference type="GO" id="GO:0046856">
    <property type="term" value="P:phosphatidylinositol dephosphorylation"/>
    <property type="evidence" value="ECO:0007669"/>
    <property type="project" value="TreeGrafter"/>
</dbReference>
<feature type="region of interest" description="Disordered" evidence="1">
    <location>
        <begin position="1"/>
        <end position="22"/>
    </location>
</feature>
<comment type="caution">
    <text evidence="2">The sequence shown here is derived from an EMBL/GenBank/DDBJ whole genome shotgun (WGS) entry which is preliminary data.</text>
</comment>
<dbReference type="PANTHER" id="PTHR45662">
    <property type="entry name" value="PHOSPHATIDYLINOSITIDE PHOSPHATASE SAC1"/>
    <property type="match status" value="1"/>
</dbReference>
<dbReference type="PANTHER" id="PTHR45662:SF8">
    <property type="entry name" value="PHOSPHATIDYLINOSITIDE PHOSPHATASE SAC2"/>
    <property type="match status" value="1"/>
</dbReference>
<dbReference type="GO" id="GO:0005769">
    <property type="term" value="C:early endosome"/>
    <property type="evidence" value="ECO:0007669"/>
    <property type="project" value="TreeGrafter"/>
</dbReference>